<reference evidence="1" key="1">
    <citation type="journal article" date="2006" name="Nature">
        <title>Deciphering the evolution and metabolism of an anammox bacterium from a community genome.</title>
        <authorList>
            <person name="Strous M."/>
            <person name="Pelletier E."/>
            <person name="Mangenot S."/>
            <person name="Rattei T."/>
            <person name="Lehner A."/>
            <person name="Taylor M.W."/>
            <person name="Horn M."/>
            <person name="Daims H."/>
            <person name="Bartol-Mavel D."/>
            <person name="Wincker P."/>
            <person name="Barbe V."/>
            <person name="Fonknechten N."/>
            <person name="Vallenet D."/>
            <person name="Segurens B."/>
            <person name="Schenowitz-Truong C."/>
            <person name="Medigue C."/>
            <person name="Collingro A."/>
            <person name="Snel B."/>
            <person name="Dutilh B.E."/>
            <person name="OpDenCamp H.J.M."/>
            <person name="vanDerDrift C."/>
            <person name="Cirpus I."/>
            <person name="vanDePas-Schoonen K.T."/>
            <person name="Harhangi H.R."/>
            <person name="vanNiftrik L."/>
            <person name="Schmid M."/>
            <person name="Keltjens J."/>
            <person name="vanDeVossenberg J."/>
            <person name="Kartal B."/>
            <person name="Meier H."/>
            <person name="Frishman D."/>
            <person name="Huynen M.A."/>
            <person name="Mewes H."/>
            <person name="Weissenbach J."/>
            <person name="Jetten M.S.M."/>
            <person name="Wagner M."/>
            <person name="LePaslier D."/>
        </authorList>
    </citation>
    <scope>NUCLEOTIDE SEQUENCE</scope>
</reference>
<sequence length="65" mass="7433">MKKFEKFQQCSATRFVAPKKSCAIRNRVYSNSATNLVALQMTISCFKILKCYAFCGTMATPLKWK</sequence>
<gene>
    <name evidence="1" type="ORF">kustc0339</name>
</gene>
<dbReference type="EMBL" id="CT573073">
    <property type="protein sequence ID" value="CAJ71084.1"/>
    <property type="molecule type" value="Genomic_DNA"/>
</dbReference>
<protein>
    <submittedName>
        <fullName evidence="1">Uncharacterized protein</fullName>
    </submittedName>
</protein>
<organism evidence="1">
    <name type="scientific">Kuenenia stuttgartiensis</name>
    <dbReference type="NCBI Taxonomy" id="174633"/>
    <lineage>
        <taxon>Bacteria</taxon>
        <taxon>Pseudomonadati</taxon>
        <taxon>Planctomycetota</taxon>
        <taxon>Candidatus Brocadiia</taxon>
        <taxon>Candidatus Brocadiales</taxon>
        <taxon>Candidatus Brocadiaceae</taxon>
        <taxon>Candidatus Kuenenia</taxon>
    </lineage>
</organism>
<proteinExistence type="predicted"/>
<evidence type="ECO:0000313" key="1">
    <source>
        <dbReference type="EMBL" id="CAJ71084.1"/>
    </source>
</evidence>
<dbReference type="AlphaFoldDB" id="Q1PV27"/>
<name>Q1PV27_KUEST</name>
<reference evidence="1" key="2">
    <citation type="submission" date="2006-01" db="EMBL/GenBank/DDBJ databases">
        <authorList>
            <person name="Genoscope"/>
        </authorList>
    </citation>
    <scope>NUCLEOTIDE SEQUENCE</scope>
</reference>
<accession>Q1PV27</accession>